<dbReference type="SUPFAM" id="SSF53448">
    <property type="entry name" value="Nucleotide-diphospho-sugar transferases"/>
    <property type="match status" value="1"/>
</dbReference>
<dbReference type="AlphaFoldDB" id="A0A811KXQ7"/>
<accession>A0A811KXQ7</accession>
<dbReference type="EMBL" id="CAJFCW020000004">
    <property type="protein sequence ID" value="CAG9113961.1"/>
    <property type="molecule type" value="Genomic_DNA"/>
</dbReference>
<dbReference type="PANTHER" id="PTHR31389:SF4">
    <property type="entry name" value="LD39211P"/>
    <property type="match status" value="1"/>
</dbReference>
<dbReference type="InterPro" id="IPR012444">
    <property type="entry name" value="DUF1647"/>
</dbReference>
<organism evidence="2 3">
    <name type="scientific">Bursaphelenchus okinawaensis</name>
    <dbReference type="NCBI Taxonomy" id="465554"/>
    <lineage>
        <taxon>Eukaryota</taxon>
        <taxon>Metazoa</taxon>
        <taxon>Ecdysozoa</taxon>
        <taxon>Nematoda</taxon>
        <taxon>Chromadorea</taxon>
        <taxon>Rhabditida</taxon>
        <taxon>Tylenchina</taxon>
        <taxon>Tylenchomorpha</taxon>
        <taxon>Aphelenchoidea</taxon>
        <taxon>Aphelenchoididae</taxon>
        <taxon>Bursaphelenchus</taxon>
    </lineage>
</organism>
<dbReference type="InterPro" id="IPR029044">
    <property type="entry name" value="Nucleotide-diphossugar_trans"/>
</dbReference>
<reference evidence="2" key="1">
    <citation type="submission" date="2020-09" db="EMBL/GenBank/DDBJ databases">
        <authorList>
            <person name="Kikuchi T."/>
        </authorList>
    </citation>
    <scope>NUCLEOTIDE SEQUENCE</scope>
    <source>
        <strain evidence="2">SH1</strain>
    </source>
</reference>
<evidence type="ECO:0000256" key="1">
    <source>
        <dbReference type="SAM" id="MobiDB-lite"/>
    </source>
</evidence>
<dbReference type="PANTHER" id="PTHR31389">
    <property type="entry name" value="LD39211P"/>
    <property type="match status" value="1"/>
</dbReference>
<keyword evidence="3" id="KW-1185">Reference proteome</keyword>
<name>A0A811KXQ7_9BILA</name>
<proteinExistence type="predicted"/>
<dbReference type="Pfam" id="PF07801">
    <property type="entry name" value="DUF1647"/>
    <property type="match status" value="1"/>
</dbReference>
<dbReference type="OrthoDB" id="5785713at2759"/>
<evidence type="ECO:0000313" key="2">
    <source>
        <dbReference type="EMBL" id="CAD5220620.1"/>
    </source>
</evidence>
<dbReference type="Proteomes" id="UP000783686">
    <property type="component" value="Unassembled WGS sequence"/>
</dbReference>
<dbReference type="Proteomes" id="UP000614601">
    <property type="component" value="Unassembled WGS sequence"/>
</dbReference>
<feature type="region of interest" description="Disordered" evidence="1">
    <location>
        <begin position="354"/>
        <end position="374"/>
    </location>
</feature>
<comment type="caution">
    <text evidence="2">The sequence shown here is derived from an EMBL/GenBank/DDBJ whole genome shotgun (WGS) entry which is preliminary data.</text>
</comment>
<evidence type="ECO:0000313" key="3">
    <source>
        <dbReference type="Proteomes" id="UP000614601"/>
    </source>
</evidence>
<sequence length="384" mass="45372">MIKVLLERWNSSKHYWELVPLKRFCGLFVCFCVRLTISNYVTPDAGPRRFVRKNIYNDLDYCDGELMAYSHQSYFDGKYKFQRGRKFHCDLTHYIDMFKLRDTDAVVEQEPNFPNDTAIVIAANNLYWEASRAAIAEVRRHFGNDTKIIFYDLGNVTQRHKEEMDSICTFEYRIFNMSRLPENVRHLKTFAWKVFILAEVFREYNHIMYMDSSIYVETSNFSIFFYMMFNKTLSPVQLSGYTGHGLKFATAPNMYKYLPLDVNVDNKAWMMEANLILLRRTKETRTLLKWAVLCAVAKDCINPSGYFLGCPVPDEGEFNGRCHRQDQSIFNVLVYNMEYDMKRRGHKVIPHMREDHPKNTKQRHETRRLQGTDQNIAQCSAPKI</sequence>
<protein>
    <submittedName>
        <fullName evidence="2">Uncharacterized protein</fullName>
    </submittedName>
</protein>
<dbReference type="EMBL" id="CAJFDH010000004">
    <property type="protein sequence ID" value="CAD5220620.1"/>
    <property type="molecule type" value="Genomic_DNA"/>
</dbReference>
<gene>
    <name evidence="2" type="ORF">BOKJ2_LOCUS9035</name>
</gene>